<dbReference type="AlphaFoldDB" id="A0A8H9G3A6"/>
<gene>
    <name evidence="1" type="ORF">GCM10011516_27740</name>
</gene>
<sequence length="879" mass="101421">MRFQLFLFFFIIHYFAFSQTTISGKLVDEQHKPIPNVSVSFKKVGHPAILGFGRSDQNGQYKLSVKVQDVDSIQLDFQHINYAKKSVVIPNRSSSYSYELKQQVNQIEEINVSNPPIYKRNDTINYNVNSFTIKQDRVIADIIKKLPGIEMLGDQILYQGKPIQKYTVNNLDLMEGRYGMINNNLPAGAVRTVQVVENDQPIKILDSLISSDRASLNLELKKFTSTGTGKVGLGYEPILWDVNITPMTFGKTFQMLNSIQTNNTGYDASKDLQAFYTGGFLFENNTSISNGESYLAVRNISSPSFDESKWLDNKIFLISTNTLNKLKNGLELKGNLSYFHDTRQREGFSATQYYTSDNIIYSSESVNNSYRNQVFDLGLLVEKNKKDVYLRNGLKFQKKWNNDFGKLLFNNVNQIDQYKNYSDEAFMNSLSLTRFIGKQLVNINSKILYNNTPQSLIVKPGQFEDLLNAGNPFDQMRQEVIFKKFSITNSLSFIRKVKYLTLAPIVELNYEYNKLNTAIDITEMNHQTNLGDGYLNDMNNSQLNLGLGVHADWQKTNWKFKITAPYNLYYFNVFQQGVKTLDNAIRNTFNPSAGLTYFMNSKNELSTSISGGRSYAGLNNFYNGFIISQYRTMQRYDARLLRTDNKSASLGYNYKNLIKANFANLRYYYNDSFRDYMFSSNIDELGRSTTTIVDQNSRNKSHNLSFGGSRFFTKIKTIAKLNAGLSWSVTDYLLNGSMDKQHGRGQSVSMELINNLSTVVSGDFKTVYGRQRNIFSTQEQLTLYNNYYLNLVVYPAEKHNLIINHSLYTNNMKSQKDQYFLDFTYRYRLDKWKTDIELIGQNLLNNKQFIQQFSNNIELIQSTFELRPRQFIISTKFRF</sequence>
<reference evidence="1" key="2">
    <citation type="submission" date="2020-09" db="EMBL/GenBank/DDBJ databases">
        <authorList>
            <person name="Sun Q."/>
            <person name="Zhou Y."/>
        </authorList>
    </citation>
    <scope>NUCLEOTIDE SEQUENCE</scope>
    <source>
        <strain evidence="1">CGMCC 1.15966</strain>
    </source>
</reference>
<dbReference type="EMBL" id="BMKM01000008">
    <property type="protein sequence ID" value="GGE28493.1"/>
    <property type="molecule type" value="Genomic_DNA"/>
</dbReference>
<protein>
    <submittedName>
        <fullName evidence="1">TonB-dependent receptor</fullName>
    </submittedName>
</protein>
<comment type="caution">
    <text evidence="1">The sequence shown here is derived from an EMBL/GenBank/DDBJ whole genome shotgun (WGS) entry which is preliminary data.</text>
</comment>
<name>A0A8H9G3A6_9SPHI</name>
<evidence type="ECO:0000313" key="1">
    <source>
        <dbReference type="EMBL" id="GGE28493.1"/>
    </source>
</evidence>
<dbReference type="SUPFAM" id="SSF49464">
    <property type="entry name" value="Carboxypeptidase regulatory domain-like"/>
    <property type="match status" value="1"/>
</dbReference>
<dbReference type="SUPFAM" id="SSF56935">
    <property type="entry name" value="Porins"/>
    <property type="match status" value="1"/>
</dbReference>
<dbReference type="Proteomes" id="UP000614460">
    <property type="component" value="Unassembled WGS sequence"/>
</dbReference>
<keyword evidence="1" id="KW-0675">Receptor</keyword>
<reference evidence="1" key="1">
    <citation type="journal article" date="2014" name="Int. J. Syst. Evol. Microbiol.">
        <title>Complete genome sequence of Corynebacterium casei LMG S-19264T (=DSM 44701T), isolated from a smear-ripened cheese.</title>
        <authorList>
            <consortium name="US DOE Joint Genome Institute (JGI-PGF)"/>
            <person name="Walter F."/>
            <person name="Albersmeier A."/>
            <person name="Kalinowski J."/>
            <person name="Ruckert C."/>
        </authorList>
    </citation>
    <scope>NUCLEOTIDE SEQUENCE</scope>
    <source>
        <strain evidence="1">CGMCC 1.15966</strain>
    </source>
</reference>
<proteinExistence type="predicted"/>
<organism evidence="1 2">
    <name type="scientific">Sphingobacterium cellulitidis</name>
    <dbReference type="NCBI Taxonomy" id="1768011"/>
    <lineage>
        <taxon>Bacteria</taxon>
        <taxon>Pseudomonadati</taxon>
        <taxon>Bacteroidota</taxon>
        <taxon>Sphingobacteriia</taxon>
        <taxon>Sphingobacteriales</taxon>
        <taxon>Sphingobacteriaceae</taxon>
        <taxon>Sphingobacterium</taxon>
    </lineage>
</organism>
<keyword evidence="2" id="KW-1185">Reference proteome</keyword>
<evidence type="ECO:0000313" key="2">
    <source>
        <dbReference type="Proteomes" id="UP000614460"/>
    </source>
</evidence>
<dbReference type="RefSeq" id="WP_182498230.1">
    <property type="nucleotide sequence ID" value="NZ_BMKM01000008.1"/>
</dbReference>
<dbReference type="InterPro" id="IPR008969">
    <property type="entry name" value="CarboxyPept-like_regulatory"/>
</dbReference>
<accession>A0A8H9G3A6</accession>